<dbReference type="InterPro" id="IPR053781">
    <property type="entry name" value="F-box_AtFBL13-like"/>
</dbReference>
<evidence type="ECO:0000313" key="4">
    <source>
        <dbReference type="Proteomes" id="UP001153555"/>
    </source>
</evidence>
<comment type="caution">
    <text evidence="3">The sequence shown here is derived from an EMBL/GenBank/DDBJ whole genome shotgun (WGS) entry which is preliminary data.</text>
</comment>
<dbReference type="SMART" id="SM00256">
    <property type="entry name" value="FBOX"/>
    <property type="match status" value="1"/>
</dbReference>
<reference evidence="3" key="1">
    <citation type="submission" date="2019-12" db="EMBL/GenBank/DDBJ databases">
        <authorList>
            <person name="Scholes J."/>
        </authorList>
    </citation>
    <scope>NUCLEOTIDE SEQUENCE</scope>
</reference>
<dbReference type="SUPFAM" id="SSF52047">
    <property type="entry name" value="RNI-like"/>
    <property type="match status" value="1"/>
</dbReference>
<feature type="domain" description="FBD" evidence="2">
    <location>
        <begin position="367"/>
        <end position="440"/>
    </location>
</feature>
<dbReference type="InterPro" id="IPR036047">
    <property type="entry name" value="F-box-like_dom_sf"/>
</dbReference>
<dbReference type="InterPro" id="IPR055411">
    <property type="entry name" value="LRR_FXL15/At3g58940/PEG3-like"/>
</dbReference>
<evidence type="ECO:0000313" key="3">
    <source>
        <dbReference type="EMBL" id="CAA0808527.1"/>
    </source>
</evidence>
<dbReference type="CDD" id="cd22160">
    <property type="entry name" value="F-box_AtFBL13-like"/>
    <property type="match status" value="1"/>
</dbReference>
<dbReference type="InterPro" id="IPR032675">
    <property type="entry name" value="LRR_dom_sf"/>
</dbReference>
<dbReference type="InterPro" id="IPR001810">
    <property type="entry name" value="F-box_dom"/>
</dbReference>
<dbReference type="EMBL" id="CACSLK010003174">
    <property type="protein sequence ID" value="CAA0808527.1"/>
    <property type="molecule type" value="Genomic_DNA"/>
</dbReference>
<sequence length="440" mass="49446">MEGTSTKCGRTSDLQPSPWVSADIISHLPDHIICHILSFLPTKHSVVTSTLSKRWRPIWAHVPTLDLRSGAHHPNFPATVDRILSLHVARALDSFSLYQENSADFTESDLGNWIGAAIERNVKNVHLELDSTDMVKSPQCLFSCGTLVNLRLEVCVLPTFSGPTSLPSLKKLHLRLVEYKDNNALPQLLEGCPVLEDLTVDGIAEALGQLTVRSSTLRRLELGSMADQLDCDVVVDAPGMRCLKTSECLYGHIKLISVASLVEADICFSNEMFVEYGNLYVINVLRFMKRLGDVRALKLSGSIELFPDIQLVSYYVKFSNIVRLEVAADWRIFPSIFRSAENLKVLILHGGYWNLQRWSITMMGRCTCLLYPLQTVIIREFGCAEDEFAAVRFILANTRVLKRMEIYTASIGIRPKAKSRALRRIQLLPRESVECEIELS</sequence>
<dbReference type="SMART" id="SM00579">
    <property type="entry name" value="FBD"/>
    <property type="match status" value="1"/>
</dbReference>
<dbReference type="SUPFAM" id="SSF81383">
    <property type="entry name" value="F-box domain"/>
    <property type="match status" value="1"/>
</dbReference>
<organism evidence="3 4">
    <name type="scientific">Striga hermonthica</name>
    <name type="common">Purple witchweed</name>
    <name type="synonym">Buchnera hermonthica</name>
    <dbReference type="NCBI Taxonomy" id="68872"/>
    <lineage>
        <taxon>Eukaryota</taxon>
        <taxon>Viridiplantae</taxon>
        <taxon>Streptophyta</taxon>
        <taxon>Embryophyta</taxon>
        <taxon>Tracheophyta</taxon>
        <taxon>Spermatophyta</taxon>
        <taxon>Magnoliopsida</taxon>
        <taxon>eudicotyledons</taxon>
        <taxon>Gunneridae</taxon>
        <taxon>Pentapetalae</taxon>
        <taxon>asterids</taxon>
        <taxon>lamiids</taxon>
        <taxon>Lamiales</taxon>
        <taxon>Orobanchaceae</taxon>
        <taxon>Buchnereae</taxon>
        <taxon>Striga</taxon>
    </lineage>
</organism>
<accession>A0A9N7R2Q8</accession>
<dbReference type="InterPro" id="IPR006566">
    <property type="entry name" value="FBD"/>
</dbReference>
<evidence type="ECO:0000259" key="2">
    <source>
        <dbReference type="SMART" id="SM00579"/>
    </source>
</evidence>
<keyword evidence="4" id="KW-1185">Reference proteome</keyword>
<dbReference type="InterPro" id="IPR050232">
    <property type="entry name" value="FBL13/AtMIF1-like"/>
</dbReference>
<dbReference type="Gene3D" id="1.20.1280.50">
    <property type="match status" value="1"/>
</dbReference>
<protein>
    <submittedName>
        <fullName evidence="3">F-box/LRR-repeat protein</fullName>
    </submittedName>
</protein>
<name>A0A9N7R2Q8_STRHE</name>
<proteinExistence type="predicted"/>
<dbReference type="Proteomes" id="UP001153555">
    <property type="component" value="Unassembled WGS sequence"/>
</dbReference>
<dbReference type="PANTHER" id="PTHR31900:SF27">
    <property type="entry name" value="FBD DOMAIN-CONTAINING PROTEIN"/>
    <property type="match status" value="1"/>
</dbReference>
<dbReference type="AlphaFoldDB" id="A0A9N7R2Q8"/>
<dbReference type="PANTHER" id="PTHR31900">
    <property type="entry name" value="F-BOX/RNI SUPERFAMILY PROTEIN-RELATED"/>
    <property type="match status" value="1"/>
</dbReference>
<dbReference type="Gene3D" id="3.80.10.10">
    <property type="entry name" value="Ribonuclease Inhibitor"/>
    <property type="match status" value="1"/>
</dbReference>
<dbReference type="Pfam" id="PF08387">
    <property type="entry name" value="FBD"/>
    <property type="match status" value="1"/>
</dbReference>
<dbReference type="Pfam" id="PF24758">
    <property type="entry name" value="LRR_At5g56370"/>
    <property type="match status" value="1"/>
</dbReference>
<gene>
    <name evidence="3" type="ORF">SHERM_10762</name>
</gene>
<dbReference type="OrthoDB" id="913041at2759"/>
<evidence type="ECO:0000259" key="1">
    <source>
        <dbReference type="SMART" id="SM00256"/>
    </source>
</evidence>
<feature type="domain" description="F-box" evidence="1">
    <location>
        <begin position="28"/>
        <end position="67"/>
    </location>
</feature>
<dbReference type="Pfam" id="PF00646">
    <property type="entry name" value="F-box"/>
    <property type="match status" value="1"/>
</dbReference>